<dbReference type="PANTHER" id="PTHR33653">
    <property type="entry name" value="RIBONUCLEASE VAPC2"/>
    <property type="match status" value="1"/>
</dbReference>
<dbReference type="GO" id="GO:0046872">
    <property type="term" value="F:metal ion binding"/>
    <property type="evidence" value="ECO:0007669"/>
    <property type="project" value="UniProtKB-KW"/>
</dbReference>
<evidence type="ECO:0000256" key="1">
    <source>
        <dbReference type="ARBA" id="ARBA00001946"/>
    </source>
</evidence>
<evidence type="ECO:0000313" key="9">
    <source>
        <dbReference type="EMBL" id="AYO54613.1"/>
    </source>
</evidence>
<evidence type="ECO:0000313" key="12">
    <source>
        <dbReference type="Proteomes" id="UP000293863"/>
    </source>
</evidence>
<evidence type="ECO:0000313" key="11">
    <source>
        <dbReference type="Proteomes" id="UP000279962"/>
    </source>
</evidence>
<protein>
    <submittedName>
        <fullName evidence="10">Type II toxin-antitoxin system VapC family toxin</fullName>
    </submittedName>
</protein>
<keyword evidence="12" id="KW-1185">Reference proteome</keyword>
<sequence length="138" mass="15745">MLLLDTNVISEFRKISKGKADPHFVAWQREILPSLFYISAISIMEIELGILKIQRKDHTQGEVLRKWLEYKVIPAFDSRILNIDVSVARVCANLHVPDPRSERDALIAATAITNGMSLVTRNTKDFKDMGLNLINPWE</sequence>
<dbReference type="CDD" id="cd18746">
    <property type="entry name" value="PIN_VapC4-5_FitB-like"/>
    <property type="match status" value="1"/>
</dbReference>
<dbReference type="InterPro" id="IPR029060">
    <property type="entry name" value="PIN-like_dom_sf"/>
</dbReference>
<dbReference type="InterPro" id="IPR002716">
    <property type="entry name" value="PIN_dom"/>
</dbReference>
<evidence type="ECO:0000313" key="10">
    <source>
        <dbReference type="EMBL" id="RZG48653.1"/>
    </source>
</evidence>
<evidence type="ECO:0000256" key="7">
    <source>
        <dbReference type="ARBA" id="ARBA00038093"/>
    </source>
</evidence>
<dbReference type="GO" id="GO:0016787">
    <property type="term" value="F:hydrolase activity"/>
    <property type="evidence" value="ECO:0007669"/>
    <property type="project" value="UniProtKB-KW"/>
</dbReference>
<dbReference type="EMBL" id="CP033133">
    <property type="protein sequence ID" value="AYO54613.1"/>
    <property type="molecule type" value="Genomic_DNA"/>
</dbReference>
<evidence type="ECO:0000256" key="3">
    <source>
        <dbReference type="ARBA" id="ARBA00022722"/>
    </source>
</evidence>
<evidence type="ECO:0000256" key="4">
    <source>
        <dbReference type="ARBA" id="ARBA00022723"/>
    </source>
</evidence>
<dbReference type="EMBL" id="SGSQ01000003">
    <property type="protein sequence ID" value="RZG48653.1"/>
    <property type="molecule type" value="Genomic_DNA"/>
</dbReference>
<dbReference type="OrthoDB" id="9804823at2"/>
<keyword evidence="6" id="KW-0460">Magnesium</keyword>
<dbReference type="Pfam" id="PF01850">
    <property type="entry name" value="PIN"/>
    <property type="match status" value="1"/>
</dbReference>
<keyword evidence="5" id="KW-0378">Hydrolase</keyword>
<dbReference type="Proteomes" id="UP000279962">
    <property type="component" value="Chromosome"/>
</dbReference>
<dbReference type="PANTHER" id="PTHR33653:SF1">
    <property type="entry name" value="RIBONUCLEASE VAPC2"/>
    <property type="match status" value="1"/>
</dbReference>
<dbReference type="GO" id="GO:0004518">
    <property type="term" value="F:nuclease activity"/>
    <property type="evidence" value="ECO:0007669"/>
    <property type="project" value="UniProtKB-KW"/>
</dbReference>
<keyword evidence="4" id="KW-0479">Metal-binding</keyword>
<name>A0A385C379_9GAMM</name>
<evidence type="ECO:0000256" key="6">
    <source>
        <dbReference type="ARBA" id="ARBA00022842"/>
    </source>
</evidence>
<evidence type="ECO:0000256" key="2">
    <source>
        <dbReference type="ARBA" id="ARBA00022649"/>
    </source>
</evidence>
<dbReference type="InterPro" id="IPR050556">
    <property type="entry name" value="Type_II_TA_system_RNase"/>
</dbReference>
<comment type="cofactor">
    <cofactor evidence="1">
        <name>Mg(2+)</name>
        <dbReference type="ChEBI" id="CHEBI:18420"/>
    </cofactor>
</comment>
<dbReference type="RefSeq" id="WP_068974549.1">
    <property type="nucleotide sequence ID" value="NZ_CP031716.1"/>
</dbReference>
<gene>
    <name evidence="9" type="ORF">CDG68_13580</name>
    <name evidence="10" type="ORF">EXU28_02455</name>
</gene>
<feature type="domain" description="PIN" evidence="8">
    <location>
        <begin position="3"/>
        <end position="129"/>
    </location>
</feature>
<reference evidence="9 11" key="1">
    <citation type="submission" date="2018-10" db="EMBL/GenBank/DDBJ databases">
        <title>The complete genome of Acinetobacter wuhouensis strain WCHAW010062.</title>
        <authorList>
            <person name="Hu Y."/>
            <person name="Long H."/>
            <person name="Feng Y."/>
            <person name="Zong Z."/>
        </authorList>
    </citation>
    <scope>NUCLEOTIDE SEQUENCE [LARGE SCALE GENOMIC DNA]</scope>
    <source>
        <strain evidence="9 11">WCHAW010062</strain>
    </source>
</reference>
<reference evidence="10 12" key="2">
    <citation type="submission" date="2019-02" db="EMBL/GenBank/DDBJ databases">
        <title>The Batch Genome Submission of Acinetobacter spp. strains.</title>
        <authorList>
            <person name="Qin J."/>
            <person name="Hu Y."/>
            <person name="Ye H."/>
            <person name="Wei L."/>
            <person name="Feng Y."/>
            <person name="Zong Z."/>
        </authorList>
    </citation>
    <scope>NUCLEOTIDE SEQUENCE [LARGE SCALE GENOMIC DNA]</scope>
    <source>
        <strain evidence="10 12">WCHAW060049</strain>
    </source>
</reference>
<evidence type="ECO:0000256" key="5">
    <source>
        <dbReference type="ARBA" id="ARBA00022801"/>
    </source>
</evidence>
<dbReference type="KEGG" id="awu:BEN71_08840"/>
<evidence type="ECO:0000259" key="8">
    <source>
        <dbReference type="Pfam" id="PF01850"/>
    </source>
</evidence>
<dbReference type="Proteomes" id="UP000293863">
    <property type="component" value="Unassembled WGS sequence"/>
</dbReference>
<dbReference type="AlphaFoldDB" id="A0A385C379"/>
<proteinExistence type="inferred from homology"/>
<organism evidence="10 12">
    <name type="scientific">Acinetobacter wuhouensis</name>
    <dbReference type="NCBI Taxonomy" id="1879050"/>
    <lineage>
        <taxon>Bacteria</taxon>
        <taxon>Pseudomonadati</taxon>
        <taxon>Pseudomonadota</taxon>
        <taxon>Gammaproteobacteria</taxon>
        <taxon>Moraxellales</taxon>
        <taxon>Moraxellaceae</taxon>
        <taxon>Acinetobacter</taxon>
    </lineage>
</organism>
<dbReference type="SUPFAM" id="SSF88723">
    <property type="entry name" value="PIN domain-like"/>
    <property type="match status" value="1"/>
</dbReference>
<dbReference type="Gene3D" id="3.40.50.1010">
    <property type="entry name" value="5'-nuclease"/>
    <property type="match status" value="1"/>
</dbReference>
<comment type="similarity">
    <text evidence="7">Belongs to the PINc/VapC protein family.</text>
</comment>
<keyword evidence="3" id="KW-0540">Nuclease</keyword>
<keyword evidence="2" id="KW-1277">Toxin-antitoxin system</keyword>
<dbReference type="STRING" id="1879050.GCA_001696605_01923"/>
<accession>A0A385C379</accession>